<comment type="caution">
    <text evidence="1">The sequence shown here is derived from an EMBL/GenBank/DDBJ whole genome shotgun (WGS) entry which is preliminary data.</text>
</comment>
<reference evidence="1 2" key="1">
    <citation type="submission" date="2019-09" db="EMBL/GenBank/DDBJ databases">
        <title>Draft genome sequence of Acinetobacter tandoii W4-4-4 isolated from environmental water sample.</title>
        <authorList>
            <person name="Wee S.K."/>
            <person name="Yan B."/>
            <person name="Mustaffa S.B."/>
            <person name="Yap E.P.H."/>
        </authorList>
    </citation>
    <scope>NUCLEOTIDE SEQUENCE [LARGE SCALE GENOMIC DNA]</scope>
    <source>
        <strain evidence="1 2">W4-4-4</strain>
    </source>
</reference>
<evidence type="ECO:0008006" key="3">
    <source>
        <dbReference type="Google" id="ProtNLM"/>
    </source>
</evidence>
<accession>A0A5N4WS18</accession>
<organism evidence="1 2">
    <name type="scientific">Acinetobacter tandoii</name>
    <dbReference type="NCBI Taxonomy" id="202954"/>
    <lineage>
        <taxon>Bacteria</taxon>
        <taxon>Pseudomonadati</taxon>
        <taxon>Pseudomonadota</taxon>
        <taxon>Gammaproteobacteria</taxon>
        <taxon>Moraxellales</taxon>
        <taxon>Moraxellaceae</taxon>
        <taxon>Acinetobacter</taxon>
    </lineage>
</organism>
<dbReference type="RefSeq" id="WP_151503648.1">
    <property type="nucleotide sequence ID" value="NZ_VXLD01000001.1"/>
</dbReference>
<protein>
    <recommendedName>
        <fullName evidence="3">DUF4393 domain-containing protein</fullName>
    </recommendedName>
</protein>
<name>A0A5N4WS18_9GAMM</name>
<sequence length="248" mass="28426">MNIKKILPAVFKQGSQIIAATTTPLLQTWIPDPTGIIPNSIGVVMTTVGETIADTLDRNMSQQEVMRTNKAYIYFVEKLERNLNQGLQIRNDDFFISPVGYRKPAEELFEGMLVKARNQYEEAKVEFFSNLYANGCVDPDLSPQMISLFILILDRLSFNHLDLLNRFEILGQESLWQANDVYTLQKENLPLLTCIEELKNLNLITPTFWGDSPLLITDLGEKFINSIEFKDIFEFTHNECISRNNPAR</sequence>
<dbReference type="AlphaFoldDB" id="A0A5N4WS18"/>
<evidence type="ECO:0000313" key="1">
    <source>
        <dbReference type="EMBL" id="KAB1859566.1"/>
    </source>
</evidence>
<gene>
    <name evidence="1" type="ORF">F4W09_00045</name>
</gene>
<dbReference type="EMBL" id="VXLD01000001">
    <property type="protein sequence ID" value="KAB1859566.1"/>
    <property type="molecule type" value="Genomic_DNA"/>
</dbReference>
<evidence type="ECO:0000313" key="2">
    <source>
        <dbReference type="Proteomes" id="UP000325788"/>
    </source>
</evidence>
<dbReference type="Proteomes" id="UP000325788">
    <property type="component" value="Unassembled WGS sequence"/>
</dbReference>
<proteinExistence type="predicted"/>